<dbReference type="AlphaFoldDB" id="A0A9P0TPF0"/>
<dbReference type="InterPro" id="IPR002110">
    <property type="entry name" value="Ankyrin_rpt"/>
</dbReference>
<name>A0A9P0TPF0_PIEBR</name>
<keyword evidence="1" id="KW-0677">Repeat</keyword>
<evidence type="ECO:0000313" key="4">
    <source>
        <dbReference type="EMBL" id="CAH4035465.1"/>
    </source>
</evidence>
<feature type="repeat" description="ANK" evidence="3">
    <location>
        <begin position="291"/>
        <end position="323"/>
    </location>
</feature>
<dbReference type="PANTHER" id="PTHR24171">
    <property type="entry name" value="ANKYRIN REPEAT DOMAIN-CONTAINING PROTEIN 39-RELATED"/>
    <property type="match status" value="1"/>
</dbReference>
<comment type="caution">
    <text evidence="4">The sequence shown here is derived from an EMBL/GenBank/DDBJ whole genome shotgun (WGS) entry which is preliminary data.</text>
</comment>
<protein>
    <submittedName>
        <fullName evidence="4">Uncharacterized protein</fullName>
    </submittedName>
</protein>
<feature type="repeat" description="ANK" evidence="3">
    <location>
        <begin position="411"/>
        <end position="443"/>
    </location>
</feature>
<evidence type="ECO:0000313" key="5">
    <source>
        <dbReference type="Proteomes" id="UP001152562"/>
    </source>
</evidence>
<dbReference type="SMART" id="SM00248">
    <property type="entry name" value="ANK"/>
    <property type="match status" value="4"/>
</dbReference>
<dbReference type="Gene3D" id="1.25.40.20">
    <property type="entry name" value="Ankyrin repeat-containing domain"/>
    <property type="match status" value="2"/>
</dbReference>
<accession>A0A9P0TPF0</accession>
<proteinExistence type="predicted"/>
<dbReference type="EMBL" id="CALOZG010000042">
    <property type="protein sequence ID" value="CAH4035465.1"/>
    <property type="molecule type" value="Genomic_DNA"/>
</dbReference>
<evidence type="ECO:0000256" key="3">
    <source>
        <dbReference type="PROSITE-ProRule" id="PRU00023"/>
    </source>
</evidence>
<keyword evidence="2 3" id="KW-0040">ANK repeat</keyword>
<evidence type="ECO:0000256" key="2">
    <source>
        <dbReference type="ARBA" id="ARBA00023043"/>
    </source>
</evidence>
<keyword evidence="5" id="KW-1185">Reference proteome</keyword>
<dbReference type="Pfam" id="PF12796">
    <property type="entry name" value="Ank_2"/>
    <property type="match status" value="2"/>
</dbReference>
<dbReference type="SUPFAM" id="SSF48403">
    <property type="entry name" value="Ankyrin repeat"/>
    <property type="match status" value="1"/>
</dbReference>
<dbReference type="PROSITE" id="PS50088">
    <property type="entry name" value="ANK_REPEAT"/>
    <property type="match status" value="2"/>
</dbReference>
<reference evidence="4" key="1">
    <citation type="submission" date="2022-05" db="EMBL/GenBank/DDBJ databases">
        <authorList>
            <person name="Okamura Y."/>
        </authorList>
    </citation>
    <scope>NUCLEOTIDE SEQUENCE</scope>
</reference>
<sequence>MCDKNKSVKIRETIEGKALDTEERIERLQDGEASASTTDYKPNAYSSNRNRVEFEIVEKEPIFVIVDSSCESNPSSREILINNNKGCTKETDVPTYLKNHVFPIDLPSTSKEIREDSRSLSNEAESKEELQVMDINLQSDSELPVQNFNDNEDQSIVVTYLKNKDKVNRRDGVLLSSKKRSSLLNDVLKLETIPESDQVSSVIEPSIKISETSLDVYIPSFPGSPRSLDYGSEASNDSEFEEYQHDLRLKEAIEFLHADKDLLIAAETGNDQHIEMILRRTDIHVQQMDHLGRNALHLAVCSDNLRAIELLLNGGVRANVKDSVGMTPLSLCLMRRPSLTVAKLLFDYGAKLMPRTDPMDTGLFIRKPKMILVTPVNGQFVMMSTPTNEEENIMELLIQKGALVNDPDAPGGRQPLHFAAMSNNCTLIRILVNLGASLHLTNHRNETPKEVAATFDCKDAYKLLNELELENMLPVQYKGR</sequence>
<dbReference type="Proteomes" id="UP001152562">
    <property type="component" value="Unassembled WGS sequence"/>
</dbReference>
<organism evidence="4 5">
    <name type="scientific">Pieris brassicae</name>
    <name type="common">White butterfly</name>
    <name type="synonym">Large white butterfly</name>
    <dbReference type="NCBI Taxonomy" id="7116"/>
    <lineage>
        <taxon>Eukaryota</taxon>
        <taxon>Metazoa</taxon>
        <taxon>Ecdysozoa</taxon>
        <taxon>Arthropoda</taxon>
        <taxon>Hexapoda</taxon>
        <taxon>Insecta</taxon>
        <taxon>Pterygota</taxon>
        <taxon>Neoptera</taxon>
        <taxon>Endopterygota</taxon>
        <taxon>Lepidoptera</taxon>
        <taxon>Glossata</taxon>
        <taxon>Ditrysia</taxon>
        <taxon>Papilionoidea</taxon>
        <taxon>Pieridae</taxon>
        <taxon>Pierinae</taxon>
        <taxon>Pieris</taxon>
    </lineage>
</organism>
<evidence type="ECO:0000256" key="1">
    <source>
        <dbReference type="ARBA" id="ARBA00022737"/>
    </source>
</evidence>
<dbReference type="PROSITE" id="PS50297">
    <property type="entry name" value="ANK_REP_REGION"/>
    <property type="match status" value="2"/>
</dbReference>
<gene>
    <name evidence="4" type="ORF">PIBRA_LOCUS11531</name>
</gene>
<dbReference type="InterPro" id="IPR036770">
    <property type="entry name" value="Ankyrin_rpt-contain_sf"/>
</dbReference>